<proteinExistence type="predicted"/>
<dbReference type="EMBL" id="BAAAUF010000076">
    <property type="protein sequence ID" value="GAA3073391.1"/>
    <property type="molecule type" value="Genomic_DNA"/>
</dbReference>
<reference evidence="3" key="1">
    <citation type="journal article" date="2019" name="Int. J. Syst. Evol. Microbiol.">
        <title>The Global Catalogue of Microorganisms (GCM) 10K type strain sequencing project: providing services to taxonomists for standard genome sequencing and annotation.</title>
        <authorList>
            <consortium name="The Broad Institute Genomics Platform"/>
            <consortium name="The Broad Institute Genome Sequencing Center for Infectious Disease"/>
            <person name="Wu L."/>
            <person name="Ma J."/>
        </authorList>
    </citation>
    <scope>NUCLEOTIDE SEQUENCE [LARGE SCALE GENOMIC DNA]</scope>
    <source>
        <strain evidence="3">JCM 9091</strain>
    </source>
</reference>
<name>A0ABP6M2F6_9ACTN</name>
<evidence type="ECO:0008006" key="4">
    <source>
        <dbReference type="Google" id="ProtNLM"/>
    </source>
</evidence>
<evidence type="ECO:0000256" key="1">
    <source>
        <dbReference type="SAM" id="MobiDB-lite"/>
    </source>
</evidence>
<organism evidence="2 3">
    <name type="scientific">Streptomyces glomeratus</name>
    <dbReference type="NCBI Taxonomy" id="284452"/>
    <lineage>
        <taxon>Bacteria</taxon>
        <taxon>Bacillati</taxon>
        <taxon>Actinomycetota</taxon>
        <taxon>Actinomycetes</taxon>
        <taxon>Kitasatosporales</taxon>
        <taxon>Streptomycetaceae</taxon>
        <taxon>Streptomyces</taxon>
    </lineage>
</organism>
<dbReference type="InterPro" id="IPR046200">
    <property type="entry name" value="DUF6233"/>
</dbReference>
<protein>
    <recommendedName>
        <fullName evidence="4">Transposase</fullName>
    </recommendedName>
</protein>
<sequence>MHAMSDLPPDPPRLRAILAHLDRQITDNDTIGIYLRLQRDAVQKALTEVEHPPQRQRQRGRVKVGGSLPDFALPPTRTGYVVQQKRTPHGPEPTFIHLADCTMIEGTPHRIRPDEARAALTDPNIESCQFCRPDTRLGLDLA</sequence>
<dbReference type="Proteomes" id="UP001501532">
    <property type="component" value="Unassembled WGS sequence"/>
</dbReference>
<accession>A0ABP6M2F6</accession>
<dbReference type="Pfam" id="PF19746">
    <property type="entry name" value="DUF6233"/>
    <property type="match status" value="1"/>
</dbReference>
<gene>
    <name evidence="2" type="ORF">GCM10010448_65100</name>
</gene>
<evidence type="ECO:0000313" key="3">
    <source>
        <dbReference type="Proteomes" id="UP001501532"/>
    </source>
</evidence>
<feature type="region of interest" description="Disordered" evidence="1">
    <location>
        <begin position="49"/>
        <end position="69"/>
    </location>
</feature>
<evidence type="ECO:0000313" key="2">
    <source>
        <dbReference type="EMBL" id="GAA3073391.1"/>
    </source>
</evidence>
<comment type="caution">
    <text evidence="2">The sequence shown here is derived from an EMBL/GenBank/DDBJ whole genome shotgun (WGS) entry which is preliminary data.</text>
</comment>
<keyword evidence="3" id="KW-1185">Reference proteome</keyword>